<organism evidence="1 2">
    <name type="scientific">Asbolus verrucosus</name>
    <name type="common">Desert ironclad beetle</name>
    <dbReference type="NCBI Taxonomy" id="1661398"/>
    <lineage>
        <taxon>Eukaryota</taxon>
        <taxon>Metazoa</taxon>
        <taxon>Ecdysozoa</taxon>
        <taxon>Arthropoda</taxon>
        <taxon>Hexapoda</taxon>
        <taxon>Insecta</taxon>
        <taxon>Pterygota</taxon>
        <taxon>Neoptera</taxon>
        <taxon>Endopterygota</taxon>
        <taxon>Coleoptera</taxon>
        <taxon>Polyphaga</taxon>
        <taxon>Cucujiformia</taxon>
        <taxon>Tenebrionidae</taxon>
        <taxon>Pimeliinae</taxon>
        <taxon>Asbolus</taxon>
    </lineage>
</organism>
<sequence>MMNEVRFSYGQRSFSLYSDNHE</sequence>
<evidence type="ECO:0000313" key="2">
    <source>
        <dbReference type="Proteomes" id="UP000292052"/>
    </source>
</evidence>
<name>A0A482VN19_ASBVE</name>
<comment type="caution">
    <text evidence="1">The sequence shown here is derived from an EMBL/GenBank/DDBJ whole genome shotgun (WGS) entry which is preliminary data.</text>
</comment>
<dbReference type="AlphaFoldDB" id="A0A482VN19"/>
<protein>
    <submittedName>
        <fullName evidence="1">Uncharacterized protein</fullName>
    </submittedName>
</protein>
<reference evidence="1 2" key="1">
    <citation type="submission" date="2017-03" db="EMBL/GenBank/DDBJ databases">
        <title>Genome of the blue death feigning beetle - Asbolus verrucosus.</title>
        <authorList>
            <person name="Rider S.D."/>
        </authorList>
    </citation>
    <scope>NUCLEOTIDE SEQUENCE [LARGE SCALE GENOMIC DNA]</scope>
    <source>
        <strain evidence="1">Butters</strain>
        <tissue evidence="1">Head and leg muscle</tissue>
    </source>
</reference>
<keyword evidence="2" id="KW-1185">Reference proteome</keyword>
<proteinExistence type="predicted"/>
<gene>
    <name evidence="1" type="ORF">BDFB_007286</name>
</gene>
<accession>A0A482VN19</accession>
<dbReference type="EMBL" id="QDEB01083312">
    <property type="protein sequence ID" value="RZC34066.1"/>
    <property type="molecule type" value="Genomic_DNA"/>
</dbReference>
<dbReference type="Proteomes" id="UP000292052">
    <property type="component" value="Unassembled WGS sequence"/>
</dbReference>
<evidence type="ECO:0000313" key="1">
    <source>
        <dbReference type="EMBL" id="RZC34066.1"/>
    </source>
</evidence>